<dbReference type="AlphaFoldDB" id="A0A8H2VL66"/>
<feature type="region of interest" description="Disordered" evidence="1">
    <location>
        <begin position="374"/>
        <end position="396"/>
    </location>
</feature>
<evidence type="ECO:0000313" key="2">
    <source>
        <dbReference type="EMBL" id="CAD6439281.1"/>
    </source>
</evidence>
<organism evidence="2 3">
    <name type="scientific">Sclerotinia trifoliorum</name>
    <dbReference type="NCBI Taxonomy" id="28548"/>
    <lineage>
        <taxon>Eukaryota</taxon>
        <taxon>Fungi</taxon>
        <taxon>Dikarya</taxon>
        <taxon>Ascomycota</taxon>
        <taxon>Pezizomycotina</taxon>
        <taxon>Leotiomycetes</taxon>
        <taxon>Helotiales</taxon>
        <taxon>Sclerotiniaceae</taxon>
        <taxon>Sclerotinia</taxon>
    </lineage>
</organism>
<evidence type="ECO:0000256" key="1">
    <source>
        <dbReference type="SAM" id="MobiDB-lite"/>
    </source>
</evidence>
<evidence type="ECO:0000313" key="3">
    <source>
        <dbReference type="Proteomes" id="UP000624404"/>
    </source>
</evidence>
<proteinExistence type="predicted"/>
<dbReference type="Proteomes" id="UP000624404">
    <property type="component" value="Unassembled WGS sequence"/>
</dbReference>
<gene>
    <name evidence="2" type="ORF">SCLTRI_LOCUS136</name>
</gene>
<reference evidence="2" key="1">
    <citation type="submission" date="2020-10" db="EMBL/GenBank/DDBJ databases">
        <authorList>
            <person name="Kusch S."/>
        </authorList>
    </citation>
    <scope>NUCLEOTIDE SEQUENCE</scope>
    <source>
        <strain evidence="2">SwB9</strain>
    </source>
</reference>
<keyword evidence="3" id="KW-1185">Reference proteome</keyword>
<dbReference type="EMBL" id="CAJHIA010000002">
    <property type="protein sequence ID" value="CAD6439281.1"/>
    <property type="molecule type" value="Genomic_DNA"/>
</dbReference>
<protein>
    <submittedName>
        <fullName evidence="2">94f6cb52-6d65-466b-a028-2c5ba3455dbb</fullName>
    </submittedName>
</protein>
<accession>A0A8H2VL66</accession>
<comment type="caution">
    <text evidence="2">The sequence shown here is derived from an EMBL/GenBank/DDBJ whole genome shotgun (WGS) entry which is preliminary data.</text>
</comment>
<feature type="compositionally biased region" description="Acidic residues" evidence="1">
    <location>
        <begin position="380"/>
        <end position="396"/>
    </location>
</feature>
<dbReference type="OrthoDB" id="268428at2759"/>
<sequence>MHILEAEIMTDCVIDPAGDFKLNVTQGLPNSATITFVISRNVLKRNSTNKLADDLRNSRNNLTLTNTNIIALETILRIIHGVDPAPNTVGNNTFDRQSLVGLYHVLDLALKWFETAALEAWFDKFWADRRGNELTLSSLKSLLYPCFAFRHPGAFGHVTRALVLECNGDDIHGLNPITGFAEFRVPNSVLGGLARVKNRILGDITNHLLSPLDSLCHNSCRSNGLCIEAYESALTDCLVGPYTSRSHSIQEILESEGVESWMCNSPRQASRNCSDILSTAGSQITAMKIDALSFWDGMCIDCVLRTSECHADQAKYWIDGQQQRYGESCMLAHGYQTWIYSYMGPPELMSRHLAEQNEREEAAVHVSADVLAPEARETATDVEAEDDYDPEWDLYD</sequence>
<name>A0A8H2VL66_9HELO</name>